<reference evidence="1" key="2">
    <citation type="journal article" date="2023" name="Microbiol Resour">
        <title>Decontamination and Annotation of the Draft Genome Sequence of the Oomycete Lagenidium giganteum ARSEF 373.</title>
        <authorList>
            <person name="Morgan W.R."/>
            <person name="Tartar A."/>
        </authorList>
    </citation>
    <scope>NUCLEOTIDE SEQUENCE</scope>
    <source>
        <strain evidence="1">ARSEF 373</strain>
    </source>
</reference>
<comment type="caution">
    <text evidence="1">The sequence shown here is derived from an EMBL/GenBank/DDBJ whole genome shotgun (WGS) entry which is preliminary data.</text>
</comment>
<keyword evidence="2" id="KW-1185">Reference proteome</keyword>
<name>A0AAV2Z158_9STRA</name>
<evidence type="ECO:0000313" key="1">
    <source>
        <dbReference type="EMBL" id="DBA00698.1"/>
    </source>
</evidence>
<dbReference type="AlphaFoldDB" id="A0AAV2Z158"/>
<sequence length="232" mass="27508">MSIFVQGKKYETHFFYNDTQKSVIDKIKTIVSSKTKAFKANIYLDYVLVNRQTGEEMAFTEGFNTDVFKKPVFINSRADIQDRIIDYFSQEDLLSKISFPSSAWMVKKITGFQMKLYNRSHTLGAEIEIPKKIKENKYIVSNFGDTENNCVFYCLAYYLKMLEHTSKLDARFLKKDVKDLFKQFYRFKHEEFTLEKFRKTDPIDLMEFDQLEQCFKVNINSSLITSIIKEYI</sequence>
<gene>
    <name evidence="1" type="ORF">N0F65_003627</name>
</gene>
<accession>A0AAV2Z158</accession>
<organism evidence="1 2">
    <name type="scientific">Lagenidium giganteum</name>
    <dbReference type="NCBI Taxonomy" id="4803"/>
    <lineage>
        <taxon>Eukaryota</taxon>
        <taxon>Sar</taxon>
        <taxon>Stramenopiles</taxon>
        <taxon>Oomycota</taxon>
        <taxon>Peronosporomycetes</taxon>
        <taxon>Pythiales</taxon>
        <taxon>Pythiaceae</taxon>
    </lineage>
</organism>
<reference evidence="1" key="1">
    <citation type="submission" date="2022-11" db="EMBL/GenBank/DDBJ databases">
        <authorList>
            <person name="Morgan W.R."/>
            <person name="Tartar A."/>
        </authorList>
    </citation>
    <scope>NUCLEOTIDE SEQUENCE</scope>
    <source>
        <strain evidence="1">ARSEF 373</strain>
    </source>
</reference>
<dbReference type="Proteomes" id="UP001146120">
    <property type="component" value="Unassembled WGS sequence"/>
</dbReference>
<evidence type="ECO:0000313" key="2">
    <source>
        <dbReference type="Proteomes" id="UP001146120"/>
    </source>
</evidence>
<dbReference type="EMBL" id="DAKRPA010000060">
    <property type="protein sequence ID" value="DBA00698.1"/>
    <property type="molecule type" value="Genomic_DNA"/>
</dbReference>
<protein>
    <submittedName>
        <fullName evidence="1">Uncharacterized protein</fullName>
    </submittedName>
</protein>
<proteinExistence type="predicted"/>